<evidence type="ECO:0000313" key="2">
    <source>
        <dbReference type="Proteomes" id="UP001156870"/>
    </source>
</evidence>
<comment type="caution">
    <text evidence="1">The sequence shown here is derived from an EMBL/GenBank/DDBJ whole genome shotgun (WGS) entry which is preliminary data.</text>
</comment>
<sequence>MKENIQNLQMSYELSSQQVEDAVNPLEVAALFEKEHVSYVLIGGHMLSFYTGTARATVDVDFIIGGPDFPRATKAIDKAYAQFRQNDRIYHVTYDSKKSGKKDLERIDLVRDGFPLFREIVIKYCHTISAHKHTIKIPTIEAAIALKFAASISPNRGDENKPVDNADLLKLVRSESNIKEDALIKLGNLVYQGGGKELVSIVADIKAGKAVSL</sequence>
<dbReference type="RefSeq" id="WP_232593826.1">
    <property type="nucleotide sequence ID" value="NZ_BSPD01000073.1"/>
</dbReference>
<protein>
    <recommendedName>
        <fullName evidence="3">Nucleotidyltransferase family protein</fullName>
    </recommendedName>
</protein>
<keyword evidence="2" id="KW-1185">Reference proteome</keyword>
<reference evidence="1 2" key="1">
    <citation type="journal article" date="2014" name="Int. J. Syst. Evol. Microbiol.">
        <title>Complete genome sequence of Corynebacterium casei LMG S-19264T (=DSM 44701T), isolated from a smear-ripened cheese.</title>
        <authorList>
            <consortium name="US DOE Joint Genome Institute (JGI-PGF)"/>
            <person name="Walter F."/>
            <person name="Albersmeier A."/>
            <person name="Kalinowski J."/>
            <person name="Ruckert C."/>
        </authorList>
    </citation>
    <scope>NUCLEOTIDE SEQUENCE [LARGE SCALE GENOMIC DNA]</scope>
    <source>
        <strain evidence="1 2">NBRC 110095</strain>
    </source>
</reference>
<organism evidence="1 2">
    <name type="scientific">Marinibactrum halimedae</name>
    <dbReference type="NCBI Taxonomy" id="1444977"/>
    <lineage>
        <taxon>Bacteria</taxon>
        <taxon>Pseudomonadati</taxon>
        <taxon>Pseudomonadota</taxon>
        <taxon>Gammaproteobacteria</taxon>
        <taxon>Cellvibrionales</taxon>
        <taxon>Cellvibrionaceae</taxon>
        <taxon>Marinibactrum</taxon>
    </lineage>
</organism>
<evidence type="ECO:0000313" key="1">
    <source>
        <dbReference type="EMBL" id="GLS27306.1"/>
    </source>
</evidence>
<dbReference type="AlphaFoldDB" id="A0AA37WPT2"/>
<dbReference type="EMBL" id="BSPD01000073">
    <property type="protein sequence ID" value="GLS27306.1"/>
    <property type="molecule type" value="Genomic_DNA"/>
</dbReference>
<dbReference type="Pfam" id="PF08843">
    <property type="entry name" value="AbiEii"/>
    <property type="match status" value="1"/>
</dbReference>
<accession>A0AA37WPT2</accession>
<dbReference type="InterPro" id="IPR014942">
    <property type="entry name" value="AbiEii"/>
</dbReference>
<dbReference type="Proteomes" id="UP001156870">
    <property type="component" value="Unassembled WGS sequence"/>
</dbReference>
<gene>
    <name evidence="1" type="ORF">GCM10007877_30250</name>
</gene>
<evidence type="ECO:0008006" key="3">
    <source>
        <dbReference type="Google" id="ProtNLM"/>
    </source>
</evidence>
<name>A0AA37WPT2_9GAMM</name>
<dbReference type="SUPFAM" id="SSF81301">
    <property type="entry name" value="Nucleotidyltransferase"/>
    <property type="match status" value="1"/>
</dbReference>
<dbReference type="InterPro" id="IPR043519">
    <property type="entry name" value="NT_sf"/>
</dbReference>
<proteinExistence type="predicted"/>
<dbReference type="Gene3D" id="3.30.460.40">
    <property type="match status" value="1"/>
</dbReference>